<dbReference type="Proteomes" id="UP000823854">
    <property type="component" value="Unassembled WGS sequence"/>
</dbReference>
<comment type="caution">
    <text evidence="2">The sequence shown here is derived from an EMBL/GenBank/DDBJ whole genome shotgun (WGS) entry which is preliminary data.</text>
</comment>
<proteinExistence type="predicted"/>
<accession>A0A9D2Q4S6</accession>
<feature type="transmembrane region" description="Helical" evidence="1">
    <location>
        <begin position="46"/>
        <end position="66"/>
    </location>
</feature>
<reference evidence="2" key="1">
    <citation type="journal article" date="2021" name="PeerJ">
        <title>Extensive microbial diversity within the chicken gut microbiome revealed by metagenomics and culture.</title>
        <authorList>
            <person name="Gilroy R."/>
            <person name="Ravi A."/>
            <person name="Getino M."/>
            <person name="Pursley I."/>
            <person name="Horton D.L."/>
            <person name="Alikhan N.F."/>
            <person name="Baker D."/>
            <person name="Gharbi K."/>
            <person name="Hall N."/>
            <person name="Watson M."/>
            <person name="Adriaenssens E.M."/>
            <person name="Foster-Nyarko E."/>
            <person name="Jarju S."/>
            <person name="Secka A."/>
            <person name="Antonio M."/>
            <person name="Oren A."/>
            <person name="Chaudhuri R.R."/>
            <person name="La Ragione R."/>
            <person name="Hildebrand F."/>
            <person name="Pallen M.J."/>
        </authorList>
    </citation>
    <scope>NUCLEOTIDE SEQUENCE</scope>
    <source>
        <strain evidence="2">CHK130-7132</strain>
    </source>
</reference>
<feature type="transmembrane region" description="Helical" evidence="1">
    <location>
        <begin position="12"/>
        <end position="34"/>
    </location>
</feature>
<dbReference type="AlphaFoldDB" id="A0A9D2Q4S6"/>
<evidence type="ECO:0000256" key="1">
    <source>
        <dbReference type="SAM" id="Phobius"/>
    </source>
</evidence>
<protein>
    <submittedName>
        <fullName evidence="2">Uncharacterized protein</fullName>
    </submittedName>
</protein>
<keyword evidence="1" id="KW-0472">Membrane</keyword>
<feature type="non-terminal residue" evidence="2">
    <location>
        <position position="70"/>
    </location>
</feature>
<organism evidence="2 3">
    <name type="scientific">Candidatus Brachybacterium intestinipullorum</name>
    <dbReference type="NCBI Taxonomy" id="2838512"/>
    <lineage>
        <taxon>Bacteria</taxon>
        <taxon>Bacillati</taxon>
        <taxon>Actinomycetota</taxon>
        <taxon>Actinomycetes</taxon>
        <taxon>Micrococcales</taxon>
        <taxon>Dermabacteraceae</taxon>
        <taxon>Brachybacterium</taxon>
    </lineage>
</organism>
<sequence length="70" mass="7104">MPSTYGAFRSRCIQKMIAGAAATLAGIALIFADFPLGDISVPGNPLLGAAIAVAGALYVAAAVVTLRRRD</sequence>
<dbReference type="EMBL" id="DWWC01000312">
    <property type="protein sequence ID" value="HJC70890.1"/>
    <property type="molecule type" value="Genomic_DNA"/>
</dbReference>
<reference evidence="2" key="2">
    <citation type="submission" date="2021-04" db="EMBL/GenBank/DDBJ databases">
        <authorList>
            <person name="Gilroy R."/>
        </authorList>
    </citation>
    <scope>NUCLEOTIDE SEQUENCE</scope>
    <source>
        <strain evidence="2">CHK130-7132</strain>
    </source>
</reference>
<gene>
    <name evidence="2" type="ORF">H9932_14605</name>
</gene>
<name>A0A9D2Q4S6_9MICO</name>
<keyword evidence="1" id="KW-0812">Transmembrane</keyword>
<evidence type="ECO:0000313" key="3">
    <source>
        <dbReference type="Proteomes" id="UP000823854"/>
    </source>
</evidence>
<keyword evidence="1" id="KW-1133">Transmembrane helix</keyword>
<evidence type="ECO:0000313" key="2">
    <source>
        <dbReference type="EMBL" id="HJC70890.1"/>
    </source>
</evidence>